<proteinExistence type="predicted"/>
<geneLocation type="plasmid" evidence="1 2">
    <name>unnamed4</name>
</geneLocation>
<dbReference type="RefSeq" id="WP_220566026.1">
    <property type="nucleotide sequence ID" value="NZ_CP074136.1"/>
</dbReference>
<accession>A0A975KTZ0</accession>
<protein>
    <submittedName>
        <fullName evidence="1">Uncharacterized protein</fullName>
    </submittedName>
</protein>
<organism evidence="1 2">
    <name type="scientific">Nocardiopsis changdeensis</name>
    <dbReference type="NCBI Taxonomy" id="2831969"/>
    <lineage>
        <taxon>Bacteria</taxon>
        <taxon>Bacillati</taxon>
        <taxon>Actinomycetota</taxon>
        <taxon>Actinomycetes</taxon>
        <taxon>Streptosporangiales</taxon>
        <taxon>Nocardiopsidaceae</taxon>
        <taxon>Nocardiopsis</taxon>
    </lineage>
</organism>
<evidence type="ECO:0000313" key="1">
    <source>
        <dbReference type="EMBL" id="QUX26447.1"/>
    </source>
</evidence>
<keyword evidence="2" id="KW-1185">Reference proteome</keyword>
<reference evidence="2" key="1">
    <citation type="submission" date="2021-05" db="EMBL/GenBank/DDBJ databases">
        <title>Direct Submission.</title>
        <authorList>
            <person name="Li K."/>
            <person name="Gao J."/>
        </authorList>
    </citation>
    <scope>NUCLEOTIDE SEQUENCE [LARGE SCALE GENOMIC DNA]</scope>
    <source>
        <strain evidence="2">Mg02</strain>
        <plasmid evidence="2">unnamed4</plasmid>
    </source>
</reference>
<evidence type="ECO:0000313" key="2">
    <source>
        <dbReference type="Proteomes" id="UP000676079"/>
    </source>
</evidence>
<gene>
    <name evidence="1" type="ORF">KGD84_32635</name>
</gene>
<dbReference type="Proteomes" id="UP000676079">
    <property type="component" value="Plasmid unnamed4"/>
</dbReference>
<name>A0A975KTZ0_9ACTN</name>
<sequence>MAVKPGESVKYTVLEFLPEPYPPIGTRLSFADYDAAVREAINTSYCLDTEIYVYAGHYRGEQEPQAEPLAQTCACPRDPESWHLLQEGCGYPARGTA</sequence>
<keyword evidence="1" id="KW-0614">Plasmid</keyword>
<dbReference type="EMBL" id="CP074136">
    <property type="protein sequence ID" value="QUX26447.1"/>
    <property type="molecule type" value="Genomic_DNA"/>
</dbReference>